<organism evidence="1 2">
    <name type="scientific">Aquimarina amphilecti</name>
    <dbReference type="NCBI Taxonomy" id="1038014"/>
    <lineage>
        <taxon>Bacteria</taxon>
        <taxon>Pseudomonadati</taxon>
        <taxon>Bacteroidota</taxon>
        <taxon>Flavobacteriia</taxon>
        <taxon>Flavobacteriales</taxon>
        <taxon>Flavobacteriaceae</taxon>
        <taxon>Aquimarina</taxon>
    </lineage>
</organism>
<dbReference type="Pfam" id="PF17642">
    <property type="entry name" value="TssD"/>
    <property type="match status" value="1"/>
</dbReference>
<dbReference type="InterPro" id="IPR041408">
    <property type="entry name" value="Hcp_Tssd"/>
</dbReference>
<protein>
    <submittedName>
        <fullName evidence="1">Uncharacterized protein</fullName>
    </submittedName>
</protein>
<dbReference type="RefSeq" id="WP_051336347.1">
    <property type="nucleotide sequence ID" value="NZ_FOAB01000006.1"/>
</dbReference>
<gene>
    <name evidence="1" type="ORF">SAMN04487910_3248</name>
</gene>
<dbReference type="AlphaFoldDB" id="A0A1H7T315"/>
<evidence type="ECO:0000313" key="1">
    <source>
        <dbReference type="EMBL" id="SEL78644.1"/>
    </source>
</evidence>
<dbReference type="GO" id="GO:0033104">
    <property type="term" value="C:type VI protein secretion system complex"/>
    <property type="evidence" value="ECO:0007669"/>
    <property type="project" value="InterPro"/>
</dbReference>
<keyword evidence="2" id="KW-1185">Reference proteome</keyword>
<evidence type="ECO:0000313" key="2">
    <source>
        <dbReference type="Proteomes" id="UP000198521"/>
    </source>
</evidence>
<dbReference type="Proteomes" id="UP000198521">
    <property type="component" value="Unassembled WGS sequence"/>
</dbReference>
<reference evidence="1 2" key="1">
    <citation type="submission" date="2016-10" db="EMBL/GenBank/DDBJ databases">
        <authorList>
            <person name="de Groot N.N."/>
        </authorList>
    </citation>
    <scope>NUCLEOTIDE SEQUENCE [LARGE SCALE GENOMIC DNA]</scope>
    <source>
        <strain evidence="1 2">DSM 25232</strain>
    </source>
</reference>
<proteinExistence type="predicted"/>
<dbReference type="STRING" id="1038014.SAMN04487910_3248"/>
<name>A0A1H7T315_AQUAM</name>
<dbReference type="OrthoDB" id="1115770at2"/>
<sequence>MSFTAKLLFDDKEINILDFSYTFSQESDYNGNPSSKPQFLGLSLIIEATKDADLLEWMTDPFMSKQLKIRLEPRALNGKGRTLNFIDSCCVNYVEQFTSDSENPMTINLNITSAGMKEGTAEFSEYWRVTYPNTAPVADSETSDNEPRIVEYYITDTNNKRIEETIVGENILLNIDSRNLIGEKLTINLDNQTVDFKYNGDILVNDTLTDYEIGSNLEKIELEVIKQQN</sequence>
<accession>A0A1H7T315</accession>
<dbReference type="EMBL" id="FOAB01000006">
    <property type="protein sequence ID" value="SEL78644.1"/>
    <property type="molecule type" value="Genomic_DNA"/>
</dbReference>